<evidence type="ECO:0000256" key="1">
    <source>
        <dbReference type="ARBA" id="ARBA00004141"/>
    </source>
</evidence>
<feature type="transmembrane region" description="Helical" evidence="5">
    <location>
        <begin position="68"/>
        <end position="88"/>
    </location>
</feature>
<gene>
    <name evidence="6" type="ORF">GC098_27660</name>
</gene>
<keyword evidence="3 5" id="KW-1133">Transmembrane helix</keyword>
<evidence type="ECO:0000256" key="2">
    <source>
        <dbReference type="ARBA" id="ARBA00022692"/>
    </source>
</evidence>
<proteinExistence type="predicted"/>
<evidence type="ECO:0000256" key="3">
    <source>
        <dbReference type="ARBA" id="ARBA00022989"/>
    </source>
</evidence>
<keyword evidence="7" id="KW-1185">Reference proteome</keyword>
<evidence type="ECO:0000313" key="6">
    <source>
        <dbReference type="EMBL" id="NOU75118.1"/>
    </source>
</evidence>
<dbReference type="Pfam" id="PF13564">
    <property type="entry name" value="DoxX_2"/>
    <property type="match status" value="1"/>
</dbReference>
<keyword evidence="2 5" id="KW-0812">Transmembrane</keyword>
<evidence type="ECO:0000256" key="4">
    <source>
        <dbReference type="ARBA" id="ARBA00023136"/>
    </source>
</evidence>
<accession>A0ABX1Y2L7</accession>
<protein>
    <submittedName>
        <fullName evidence="6">DoxX family membrane protein</fullName>
    </submittedName>
</protein>
<feature type="transmembrane region" description="Helical" evidence="5">
    <location>
        <begin position="95"/>
        <end position="111"/>
    </location>
</feature>
<dbReference type="InterPro" id="IPR032808">
    <property type="entry name" value="DoxX"/>
</dbReference>
<comment type="subcellular location">
    <subcellularLocation>
        <location evidence="1">Membrane</location>
        <topology evidence="1">Multi-pass membrane protein</topology>
    </subcellularLocation>
</comment>
<organism evidence="6 7">
    <name type="scientific">Paenibacillus phytorum</name>
    <dbReference type="NCBI Taxonomy" id="2654977"/>
    <lineage>
        <taxon>Bacteria</taxon>
        <taxon>Bacillati</taxon>
        <taxon>Bacillota</taxon>
        <taxon>Bacilli</taxon>
        <taxon>Bacillales</taxon>
        <taxon>Paenibacillaceae</taxon>
        <taxon>Paenibacillus</taxon>
    </lineage>
</organism>
<keyword evidence="4 5" id="KW-0472">Membrane</keyword>
<feature type="transmembrane region" description="Helical" evidence="5">
    <location>
        <begin position="44"/>
        <end position="62"/>
    </location>
</feature>
<evidence type="ECO:0000313" key="7">
    <source>
        <dbReference type="Proteomes" id="UP000616779"/>
    </source>
</evidence>
<sequence length="112" mass="12035">MNTVSIIIQIILALGFLMFGASKLGSKQMVDEFTRYGMPSWFRVITGLLEIAGAALLVAGIWNDSLIAIGGLLLAVIMAGAVITHLRIKDPVSKIGMPIILLILTLVVLFIK</sequence>
<name>A0ABX1Y2L7_9BACL</name>
<feature type="transmembrane region" description="Helical" evidence="5">
    <location>
        <begin position="6"/>
        <end position="24"/>
    </location>
</feature>
<dbReference type="Proteomes" id="UP000616779">
    <property type="component" value="Unassembled WGS sequence"/>
</dbReference>
<dbReference type="RefSeq" id="WP_171646488.1">
    <property type="nucleotide sequence ID" value="NZ_WHOA01000197.1"/>
</dbReference>
<dbReference type="EMBL" id="WHOA01000197">
    <property type="protein sequence ID" value="NOU75118.1"/>
    <property type="molecule type" value="Genomic_DNA"/>
</dbReference>
<reference evidence="6 7" key="1">
    <citation type="submission" date="2019-10" db="EMBL/GenBank/DDBJ databases">
        <title>Description of Paenibacillus terrestris sp. nov.</title>
        <authorList>
            <person name="Carlier A."/>
            <person name="Qi S."/>
        </authorList>
    </citation>
    <scope>NUCLEOTIDE SEQUENCE [LARGE SCALE GENOMIC DNA]</scope>
    <source>
        <strain evidence="6 7">LMG 31458</strain>
    </source>
</reference>
<comment type="caution">
    <text evidence="6">The sequence shown here is derived from an EMBL/GenBank/DDBJ whole genome shotgun (WGS) entry which is preliminary data.</text>
</comment>
<evidence type="ECO:0000256" key="5">
    <source>
        <dbReference type="SAM" id="Phobius"/>
    </source>
</evidence>